<comment type="similarity">
    <text evidence="1">Belongs to the TEC1 family.</text>
</comment>
<feature type="region of interest" description="Disordered" evidence="3">
    <location>
        <begin position="1"/>
        <end position="28"/>
    </location>
</feature>
<evidence type="ECO:0000256" key="3">
    <source>
        <dbReference type="SAM" id="MobiDB-lite"/>
    </source>
</evidence>
<name>A0A8H5HEN9_9AGAR</name>
<dbReference type="InterPro" id="IPR000818">
    <property type="entry name" value="TEA/ATTS_dom"/>
</dbReference>
<feature type="DNA-binding region" description="TEA" evidence="2">
    <location>
        <begin position="61"/>
        <end position="135"/>
    </location>
</feature>
<evidence type="ECO:0000313" key="6">
    <source>
        <dbReference type="Proteomes" id="UP000518752"/>
    </source>
</evidence>
<keyword evidence="6" id="KW-1185">Reference proteome</keyword>
<protein>
    <recommendedName>
        <fullName evidence="4">TEA domain-containing protein</fullName>
    </recommendedName>
</protein>
<dbReference type="OrthoDB" id="10006572at2759"/>
<comment type="caution">
    <text evidence="5">The sequence shown here is derived from an EMBL/GenBank/DDBJ whole genome shotgun (WGS) entry which is preliminary data.</text>
</comment>
<dbReference type="Gene3D" id="6.10.20.40">
    <property type="entry name" value="TEA/ATTS domain"/>
    <property type="match status" value="1"/>
</dbReference>
<dbReference type="GO" id="GO:0003700">
    <property type="term" value="F:DNA-binding transcription factor activity"/>
    <property type="evidence" value="ECO:0007669"/>
    <property type="project" value="InterPro"/>
</dbReference>
<feature type="compositionally biased region" description="Low complexity" evidence="3">
    <location>
        <begin position="12"/>
        <end position="22"/>
    </location>
</feature>
<evidence type="ECO:0000313" key="5">
    <source>
        <dbReference type="EMBL" id="KAF5381872.1"/>
    </source>
</evidence>
<dbReference type="Proteomes" id="UP000518752">
    <property type="component" value="Unassembled WGS sequence"/>
</dbReference>
<feature type="region of interest" description="Disordered" evidence="3">
    <location>
        <begin position="163"/>
        <end position="188"/>
    </location>
</feature>
<proteinExistence type="inferred from homology"/>
<dbReference type="PROSITE" id="PS51088">
    <property type="entry name" value="TEA_2"/>
    <property type="match status" value="1"/>
</dbReference>
<dbReference type="SMART" id="SM00426">
    <property type="entry name" value="TEA"/>
    <property type="match status" value="1"/>
</dbReference>
<dbReference type="InterPro" id="IPR038096">
    <property type="entry name" value="TEA/ATTS_sf"/>
</dbReference>
<evidence type="ECO:0000256" key="1">
    <source>
        <dbReference type="ARBA" id="ARBA00008421"/>
    </source>
</evidence>
<dbReference type="AlphaFoldDB" id="A0A8H5HEN9"/>
<evidence type="ECO:0000256" key="2">
    <source>
        <dbReference type="PROSITE-ProRule" id="PRU00505"/>
    </source>
</evidence>
<dbReference type="EMBL" id="JAACJN010000055">
    <property type="protein sequence ID" value="KAF5381872.1"/>
    <property type="molecule type" value="Genomic_DNA"/>
</dbReference>
<organism evidence="5 6">
    <name type="scientific">Collybiopsis confluens</name>
    <dbReference type="NCBI Taxonomy" id="2823264"/>
    <lineage>
        <taxon>Eukaryota</taxon>
        <taxon>Fungi</taxon>
        <taxon>Dikarya</taxon>
        <taxon>Basidiomycota</taxon>
        <taxon>Agaricomycotina</taxon>
        <taxon>Agaricomycetes</taxon>
        <taxon>Agaricomycetidae</taxon>
        <taxon>Agaricales</taxon>
        <taxon>Marasmiineae</taxon>
        <taxon>Omphalotaceae</taxon>
        <taxon>Collybiopsis</taxon>
    </lineage>
</organism>
<gene>
    <name evidence="5" type="ORF">D9757_007572</name>
</gene>
<feature type="domain" description="TEA" evidence="4">
    <location>
        <begin position="61"/>
        <end position="135"/>
    </location>
</feature>
<reference evidence="5 6" key="1">
    <citation type="journal article" date="2020" name="ISME J.">
        <title>Uncovering the hidden diversity of litter-decomposition mechanisms in mushroom-forming fungi.</title>
        <authorList>
            <person name="Floudas D."/>
            <person name="Bentzer J."/>
            <person name="Ahren D."/>
            <person name="Johansson T."/>
            <person name="Persson P."/>
            <person name="Tunlid A."/>
        </authorList>
    </citation>
    <scope>NUCLEOTIDE SEQUENCE [LARGE SCALE GENOMIC DNA]</scope>
    <source>
        <strain evidence="5 6">CBS 406.79</strain>
    </source>
</reference>
<sequence>MEYPSPSHCALDSDASSASSSSPILDNRSLTPGMSSTYCGDSATEDVFRTVVKCRKSWKTLKGGKVVWPLHLEAALLEGLSLYQPDNSRETLLLGRFPMRNRFISEHILKTTGELRTAKQVGSRLQQLRDTVGGNSGGKKLQKLLSPIVKSDSTLSNRSHYSLRRYGSRSSSSSAPTSPLSADGETQWNLMPSAPTVMYIDITPDDDASSSLPREYLADEDFSGHSDTTITSSHGPRPIRMIRPRLAFMSHANSPMFARSRFTICNGDKNYEDSSVLSVASDRESSPPPEGASVYMCDLAPTYWNMICNSSDPTEYTIHHNIVRESSELTTTLFSATYKFRYVPDKMHSPLPPFASVYSPVQEVNAATFRGYSGQECFSTGNMSDMSPTYDSKGWHNCFDTLSITPIAGYTAGGWDDYNVTSSVDGSCSSSSSPSSGSFSHSQFM</sequence>
<accession>A0A8H5HEN9</accession>
<evidence type="ECO:0000259" key="4">
    <source>
        <dbReference type="PROSITE" id="PS51088"/>
    </source>
</evidence>
<dbReference type="Pfam" id="PF01285">
    <property type="entry name" value="TEA"/>
    <property type="match status" value="1"/>
</dbReference>
<feature type="compositionally biased region" description="Low complexity" evidence="3">
    <location>
        <begin position="168"/>
        <end position="182"/>
    </location>
</feature>